<evidence type="ECO:0000256" key="2">
    <source>
        <dbReference type="SAM" id="Phobius"/>
    </source>
</evidence>
<feature type="transmembrane region" description="Helical" evidence="2">
    <location>
        <begin position="150"/>
        <end position="171"/>
    </location>
</feature>
<proteinExistence type="predicted"/>
<accession>A0A345SZT9</accession>
<protein>
    <submittedName>
        <fullName evidence="3">DUF2637 domain-containing protein</fullName>
    </submittedName>
</protein>
<reference evidence="4" key="1">
    <citation type="submission" date="2018-07" db="EMBL/GenBank/DDBJ databases">
        <title>Streptacidiphilus bronchialis DSM 106435 chromosome.</title>
        <authorList>
            <person name="Batra D."/>
            <person name="Gulvik C.A."/>
        </authorList>
    </citation>
    <scope>NUCLEOTIDE SEQUENCE [LARGE SCALE GENOMIC DNA]</scope>
    <source>
        <strain evidence="4">DSM 106435</strain>
    </source>
</reference>
<name>A0A345SZT9_9ACTN</name>
<dbReference type="Proteomes" id="UP000249340">
    <property type="component" value="Chromosome"/>
</dbReference>
<dbReference type="OrthoDB" id="3855580at2"/>
<dbReference type="EMBL" id="CP031264">
    <property type="protein sequence ID" value="AXI79244.1"/>
    <property type="molecule type" value="Genomic_DNA"/>
</dbReference>
<evidence type="ECO:0000256" key="1">
    <source>
        <dbReference type="SAM" id="MobiDB-lite"/>
    </source>
</evidence>
<dbReference type="Pfam" id="PF10935">
    <property type="entry name" value="DUF2637"/>
    <property type="match status" value="1"/>
</dbReference>
<feature type="transmembrane region" description="Helical" evidence="2">
    <location>
        <begin position="103"/>
        <end position="130"/>
    </location>
</feature>
<dbReference type="InterPro" id="IPR021235">
    <property type="entry name" value="DUF2637"/>
</dbReference>
<organism evidence="3 4">
    <name type="scientific">Peterkaempfera bronchialis</name>
    <dbReference type="NCBI Taxonomy" id="2126346"/>
    <lineage>
        <taxon>Bacteria</taxon>
        <taxon>Bacillati</taxon>
        <taxon>Actinomycetota</taxon>
        <taxon>Actinomycetes</taxon>
        <taxon>Kitasatosporales</taxon>
        <taxon>Streptomycetaceae</taxon>
        <taxon>Peterkaempfera</taxon>
    </lineage>
</organism>
<dbReference type="AlphaFoldDB" id="A0A345SZT9"/>
<feature type="region of interest" description="Disordered" evidence="1">
    <location>
        <begin position="230"/>
        <end position="252"/>
    </location>
</feature>
<feature type="compositionally biased region" description="Basic residues" evidence="1">
    <location>
        <begin position="86"/>
        <end position="98"/>
    </location>
</feature>
<keyword evidence="2" id="KW-0472">Membrane</keyword>
<evidence type="ECO:0000313" key="4">
    <source>
        <dbReference type="Proteomes" id="UP000249340"/>
    </source>
</evidence>
<dbReference type="KEGG" id="stri:C7M71_019315"/>
<sequence length="252" mass="27284">MYDTRETYLPYGGLGHEGFADPQGTTYQQSGWYLGEPLLDVPPSYTPIADLLDAGHAPSVGGYLPPQRSAEQDGDPSSAGFDLPRARRPVPHRRRRPRPQLAAWPQLTSSVFGVLTTFTVTAVSLLGWIFSYDPLQRLASAHVGSGLAQLWPVIIYGPWFVASLSILRAALDRRRITHSWVVLGVFSGMAAVLCVASASATLSDVIVAGLPPITAVISFHQLIRQMTATRRARHGPTAAPLPPQRTAGKGRR</sequence>
<feature type="region of interest" description="Disordered" evidence="1">
    <location>
        <begin position="62"/>
        <end position="99"/>
    </location>
</feature>
<feature type="transmembrane region" description="Helical" evidence="2">
    <location>
        <begin position="205"/>
        <end position="223"/>
    </location>
</feature>
<keyword evidence="2" id="KW-0812">Transmembrane</keyword>
<evidence type="ECO:0000313" key="3">
    <source>
        <dbReference type="EMBL" id="AXI79244.1"/>
    </source>
</evidence>
<dbReference type="RefSeq" id="WP_114914443.1">
    <property type="nucleotide sequence ID" value="NZ_CP031264.1"/>
</dbReference>
<keyword evidence="4" id="KW-1185">Reference proteome</keyword>
<feature type="transmembrane region" description="Helical" evidence="2">
    <location>
        <begin position="180"/>
        <end position="199"/>
    </location>
</feature>
<keyword evidence="2" id="KW-1133">Transmembrane helix</keyword>
<gene>
    <name evidence="3" type="ORF">C7M71_019315</name>
</gene>